<dbReference type="Pfam" id="PF14081">
    <property type="entry name" value="DUF4262"/>
    <property type="match status" value="1"/>
</dbReference>
<protein>
    <submittedName>
        <fullName evidence="1">DUF4262 domain-containing protein</fullName>
    </submittedName>
</protein>
<evidence type="ECO:0000313" key="1">
    <source>
        <dbReference type="EMBL" id="QEE26821.1"/>
    </source>
</evidence>
<dbReference type="InterPro" id="IPR025358">
    <property type="entry name" value="DUF4262"/>
</dbReference>
<dbReference type="RefSeq" id="WP_147645967.1">
    <property type="nucleotide sequence ID" value="NZ_CP042806.1"/>
</dbReference>
<dbReference type="OrthoDB" id="9793188at2"/>
<keyword evidence="2" id="KW-1185">Reference proteome</keyword>
<evidence type="ECO:0000313" key="2">
    <source>
        <dbReference type="Proteomes" id="UP000321820"/>
    </source>
</evidence>
<sequence length="282" mass="32132">MPQPPYSTERLSFFRSQQLDEHEKRTMDHIEEFGWEVVIIDPDHASRGWAFTVGLHDTAGKPELILIGLNRKTSQWLLNDAAERMKAGTDLTRGKHEGLLEGVDVIFRPVDRKWLRQVMGWATWYNNGDKFPVLQAIFPDKQNRFPGEEGFDTRYTQPLLQPNAPMTTVEEAFWAASDPKSSLFDWKFPDPPHTMVFLSKTVQAGEEVVTYVSHDASDGAWQFLGDSMMDGGGPVVSCFHHPIDRDPSLKELADLPLGWYAFRDTPTAAWQRFEHGPEEGDD</sequence>
<reference evidence="1 2" key="1">
    <citation type="submission" date="2019-08" db="EMBL/GenBank/DDBJ databases">
        <title>Complete genome sequence of Terriglobus albidus strain ORNL.</title>
        <authorList>
            <person name="Podar M."/>
        </authorList>
    </citation>
    <scope>NUCLEOTIDE SEQUENCE [LARGE SCALE GENOMIC DNA]</scope>
    <source>
        <strain evidence="1 2">ORNL</strain>
    </source>
</reference>
<dbReference type="Proteomes" id="UP000321820">
    <property type="component" value="Chromosome"/>
</dbReference>
<proteinExistence type="predicted"/>
<gene>
    <name evidence="1" type="ORF">FTW19_01655</name>
</gene>
<dbReference type="EMBL" id="CP042806">
    <property type="protein sequence ID" value="QEE26821.1"/>
    <property type="molecule type" value="Genomic_DNA"/>
</dbReference>
<dbReference type="KEGG" id="talb:FTW19_01655"/>
<name>A0A5B9E8M3_9BACT</name>
<organism evidence="1 2">
    <name type="scientific">Terriglobus albidus</name>
    <dbReference type="NCBI Taxonomy" id="1592106"/>
    <lineage>
        <taxon>Bacteria</taxon>
        <taxon>Pseudomonadati</taxon>
        <taxon>Acidobacteriota</taxon>
        <taxon>Terriglobia</taxon>
        <taxon>Terriglobales</taxon>
        <taxon>Acidobacteriaceae</taxon>
        <taxon>Terriglobus</taxon>
    </lineage>
</organism>
<accession>A0A5B9E8M3</accession>
<dbReference type="AlphaFoldDB" id="A0A5B9E8M3"/>